<dbReference type="CDD" id="cd00653">
    <property type="entry name" value="RNA_pol_B_RPB2"/>
    <property type="match status" value="1"/>
</dbReference>
<dbReference type="InterPro" id="IPR007645">
    <property type="entry name" value="RNA_pol_Rpb2_3"/>
</dbReference>
<feature type="domain" description="RNA polymerase Rpb2" evidence="19">
    <location>
        <begin position="482"/>
        <end position="546"/>
    </location>
</feature>
<dbReference type="FunFam" id="3.90.1800.10:FF:000004">
    <property type="entry name" value="DNA-directed RNA polymerase subunit beta"/>
    <property type="match status" value="1"/>
</dbReference>
<evidence type="ECO:0000256" key="14">
    <source>
        <dbReference type="RuleBase" id="RU363031"/>
    </source>
</evidence>
<dbReference type="EC" id="2.7.7.6" evidence="14"/>
<dbReference type="GO" id="GO:0006362">
    <property type="term" value="P:transcription elongation by RNA polymerase I"/>
    <property type="evidence" value="ECO:0007669"/>
    <property type="project" value="UniProtKB-ARBA"/>
</dbReference>
<dbReference type="Proteomes" id="UP000278143">
    <property type="component" value="Unassembled WGS sequence"/>
</dbReference>
<evidence type="ECO:0000256" key="6">
    <source>
        <dbReference type="ARBA" id="ARBA00022723"/>
    </source>
</evidence>
<dbReference type="InterPro" id="IPR007642">
    <property type="entry name" value="RNA_pol_Rpb2_2"/>
</dbReference>
<keyword evidence="8" id="KW-0862">Zinc</keyword>
<evidence type="ECO:0000256" key="13">
    <source>
        <dbReference type="RuleBase" id="RU000434"/>
    </source>
</evidence>
<proteinExistence type="inferred from homology"/>
<dbReference type="FunFam" id="2.40.270.10:FF:000011">
    <property type="entry name" value="DNA-directed RNA polymerase subunit beta"/>
    <property type="match status" value="1"/>
</dbReference>
<comment type="similarity">
    <text evidence="2 13">Belongs to the RNA polymerase beta chain family.</text>
</comment>
<evidence type="ECO:0000313" key="21">
    <source>
        <dbReference type="EMBL" id="RKP26536.1"/>
    </source>
</evidence>
<dbReference type="InterPro" id="IPR037034">
    <property type="entry name" value="RNA_pol_Rpb2_2_sf"/>
</dbReference>
<organism evidence="21 22">
    <name type="scientific">Syncephalis pseudoplumigaleata</name>
    <dbReference type="NCBI Taxonomy" id="1712513"/>
    <lineage>
        <taxon>Eukaryota</taxon>
        <taxon>Fungi</taxon>
        <taxon>Fungi incertae sedis</taxon>
        <taxon>Zoopagomycota</taxon>
        <taxon>Zoopagomycotina</taxon>
        <taxon>Zoopagomycetes</taxon>
        <taxon>Zoopagales</taxon>
        <taxon>Piptocephalidaceae</taxon>
        <taxon>Syncephalis</taxon>
    </lineage>
</organism>
<dbReference type="Pfam" id="PF04563">
    <property type="entry name" value="RNA_pol_Rpb2_1"/>
    <property type="match status" value="1"/>
</dbReference>
<dbReference type="Gene3D" id="2.40.270.10">
    <property type="entry name" value="DNA-directed RNA polymerase, subunit 2, domain 6"/>
    <property type="match status" value="1"/>
</dbReference>
<dbReference type="FunFam" id="3.90.1110.10:FF:000007">
    <property type="entry name" value="DNA-directed RNA polymerase subunit beta"/>
    <property type="match status" value="1"/>
</dbReference>
<dbReference type="AlphaFoldDB" id="A0A4P9Z2C2"/>
<dbReference type="InterPro" id="IPR007120">
    <property type="entry name" value="DNA-dir_RNAP_su2_dom"/>
</dbReference>
<dbReference type="Pfam" id="PF04565">
    <property type="entry name" value="RNA_pol_Rpb2_3"/>
    <property type="match status" value="1"/>
</dbReference>
<feature type="domain" description="RNA polymerase Rpb2" evidence="16">
    <location>
        <begin position="1063"/>
        <end position="1160"/>
    </location>
</feature>
<keyword evidence="9 14" id="KW-0804">Transcription</keyword>
<reference evidence="22" key="1">
    <citation type="journal article" date="2018" name="Nat. Microbiol.">
        <title>Leveraging single-cell genomics to expand the fungal tree of life.</title>
        <authorList>
            <person name="Ahrendt S.R."/>
            <person name="Quandt C.A."/>
            <person name="Ciobanu D."/>
            <person name="Clum A."/>
            <person name="Salamov A."/>
            <person name="Andreopoulos B."/>
            <person name="Cheng J.F."/>
            <person name="Woyke T."/>
            <person name="Pelin A."/>
            <person name="Henrissat B."/>
            <person name="Reynolds N.K."/>
            <person name="Benny G.L."/>
            <person name="Smith M.E."/>
            <person name="James T.Y."/>
            <person name="Grigoriev I.V."/>
        </authorList>
    </citation>
    <scope>NUCLEOTIDE SEQUENCE [LARGE SCALE GENOMIC DNA]</scope>
    <source>
        <strain evidence="22">Benny S71-1</strain>
    </source>
</reference>
<dbReference type="Gene3D" id="3.90.1070.20">
    <property type="match status" value="1"/>
</dbReference>
<feature type="domain" description="RNA polymerase beta subunit protrusion" evidence="18">
    <location>
        <begin position="38"/>
        <end position="428"/>
    </location>
</feature>
<feature type="domain" description="DNA-directed RNA polymerase I subunit RPA2" evidence="20">
    <location>
        <begin position="586"/>
        <end position="644"/>
    </location>
</feature>
<dbReference type="InterPro" id="IPR007641">
    <property type="entry name" value="RNA_pol_Rpb2_7"/>
</dbReference>
<dbReference type="Gene3D" id="3.90.1110.10">
    <property type="entry name" value="RNA polymerase Rpb2, domain 2"/>
    <property type="match status" value="1"/>
</dbReference>
<dbReference type="FunFam" id="3.90.1100.10:FF:000016">
    <property type="entry name" value="DNA-directed RNA polymerase subunit beta"/>
    <property type="match status" value="1"/>
</dbReference>
<keyword evidence="4 14" id="KW-0808">Transferase</keyword>
<protein>
    <recommendedName>
        <fullName evidence="14">DNA-directed RNA polymerase subunit beta</fullName>
        <ecNumber evidence="14">2.7.7.6</ecNumber>
    </recommendedName>
</protein>
<evidence type="ECO:0000256" key="12">
    <source>
        <dbReference type="ARBA" id="ARBA00047768"/>
    </source>
</evidence>
<comment type="subcellular location">
    <subcellularLocation>
        <location evidence="1">Nucleus</location>
        <location evidence="1">Nucleolus</location>
    </subcellularLocation>
</comment>
<dbReference type="GO" id="GO:0000428">
    <property type="term" value="C:DNA-directed RNA polymerase complex"/>
    <property type="evidence" value="ECO:0007669"/>
    <property type="project" value="UniProtKB-KW"/>
</dbReference>
<dbReference type="Gene3D" id="3.90.1100.10">
    <property type="match status" value="1"/>
</dbReference>
<dbReference type="GO" id="GO:0032549">
    <property type="term" value="F:ribonucleoside binding"/>
    <property type="evidence" value="ECO:0007669"/>
    <property type="project" value="InterPro"/>
</dbReference>
<evidence type="ECO:0000259" key="15">
    <source>
        <dbReference type="Pfam" id="PF00562"/>
    </source>
</evidence>
<evidence type="ECO:0000256" key="10">
    <source>
        <dbReference type="ARBA" id="ARBA00023242"/>
    </source>
</evidence>
<evidence type="ECO:0000259" key="17">
    <source>
        <dbReference type="Pfam" id="PF04561"/>
    </source>
</evidence>
<dbReference type="PANTHER" id="PTHR20856">
    <property type="entry name" value="DNA-DIRECTED RNA POLYMERASE I SUBUNIT 2"/>
    <property type="match status" value="1"/>
</dbReference>
<evidence type="ECO:0000259" key="16">
    <source>
        <dbReference type="Pfam" id="PF04560"/>
    </source>
</evidence>
<evidence type="ECO:0000256" key="7">
    <source>
        <dbReference type="ARBA" id="ARBA00022771"/>
    </source>
</evidence>
<dbReference type="OrthoDB" id="10248617at2759"/>
<gene>
    <name evidence="21" type="ORF">SYNPS1DRAFT_21723</name>
</gene>
<evidence type="ECO:0000259" key="18">
    <source>
        <dbReference type="Pfam" id="PF04563"/>
    </source>
</evidence>
<dbReference type="Gene3D" id="2.40.50.150">
    <property type="match status" value="1"/>
</dbReference>
<evidence type="ECO:0000256" key="4">
    <source>
        <dbReference type="ARBA" id="ARBA00022679"/>
    </source>
</evidence>
<dbReference type="GO" id="GO:0003677">
    <property type="term" value="F:DNA binding"/>
    <property type="evidence" value="ECO:0007669"/>
    <property type="project" value="InterPro"/>
</dbReference>
<evidence type="ECO:0000259" key="20">
    <source>
        <dbReference type="Pfam" id="PF06883"/>
    </source>
</evidence>
<keyword evidence="10" id="KW-0539">Nucleus</keyword>
<dbReference type="GO" id="GO:0005730">
    <property type="term" value="C:nucleolus"/>
    <property type="evidence" value="ECO:0007669"/>
    <property type="project" value="UniProtKB-SubCell"/>
</dbReference>
<evidence type="ECO:0000256" key="1">
    <source>
        <dbReference type="ARBA" id="ARBA00004604"/>
    </source>
</evidence>
<dbReference type="FunFam" id="3.90.1070.20:FF:000003">
    <property type="entry name" value="DNA-directed RNA polymerase subunit beta"/>
    <property type="match status" value="1"/>
</dbReference>
<evidence type="ECO:0000259" key="19">
    <source>
        <dbReference type="Pfam" id="PF04565"/>
    </source>
</evidence>
<dbReference type="InterPro" id="IPR014724">
    <property type="entry name" value="RNA_pol_RPB2_OB-fold"/>
</dbReference>
<dbReference type="Pfam" id="PF00562">
    <property type="entry name" value="RNA_pol_Rpb2_6"/>
    <property type="match status" value="1"/>
</dbReference>
<feature type="domain" description="RNA polymerase Rpb2" evidence="17">
    <location>
        <begin position="208"/>
        <end position="396"/>
    </location>
</feature>
<evidence type="ECO:0000256" key="3">
    <source>
        <dbReference type="ARBA" id="ARBA00022478"/>
    </source>
</evidence>
<evidence type="ECO:0000256" key="11">
    <source>
        <dbReference type="ARBA" id="ARBA00025539"/>
    </source>
</evidence>
<evidence type="ECO:0000313" key="22">
    <source>
        <dbReference type="Proteomes" id="UP000278143"/>
    </source>
</evidence>
<dbReference type="GO" id="GO:0003899">
    <property type="term" value="F:DNA-directed RNA polymerase activity"/>
    <property type="evidence" value="ECO:0007669"/>
    <property type="project" value="UniProtKB-EC"/>
</dbReference>
<dbReference type="EMBL" id="KZ989399">
    <property type="protein sequence ID" value="RKP26536.1"/>
    <property type="molecule type" value="Genomic_DNA"/>
</dbReference>
<dbReference type="InterPro" id="IPR015712">
    <property type="entry name" value="DNA-dir_RNA_pol_su2"/>
</dbReference>
<dbReference type="FunFam" id="2.40.50.150:FF:000004">
    <property type="entry name" value="DNA-directed RNA polymerase subunit beta"/>
    <property type="match status" value="1"/>
</dbReference>
<dbReference type="GO" id="GO:0008270">
    <property type="term" value="F:zinc ion binding"/>
    <property type="evidence" value="ECO:0007669"/>
    <property type="project" value="UniProtKB-KW"/>
</dbReference>
<evidence type="ECO:0000256" key="2">
    <source>
        <dbReference type="ARBA" id="ARBA00006835"/>
    </source>
</evidence>
<keyword evidence="7" id="KW-0863">Zinc-finger</keyword>
<evidence type="ECO:0000256" key="8">
    <source>
        <dbReference type="ARBA" id="ARBA00022833"/>
    </source>
</evidence>
<dbReference type="InterPro" id="IPR037033">
    <property type="entry name" value="DNA-dir_RNAP_su2_hyb_sf"/>
</dbReference>
<dbReference type="Pfam" id="PF04561">
    <property type="entry name" value="RNA_pol_Rpb2_2"/>
    <property type="match status" value="1"/>
</dbReference>
<dbReference type="InterPro" id="IPR007121">
    <property type="entry name" value="RNA_pol_bsu_CS"/>
</dbReference>
<accession>A0A4P9Z2C2</accession>
<dbReference type="Gene3D" id="3.90.1800.10">
    <property type="entry name" value="RNA polymerase alpha subunit dimerisation domain"/>
    <property type="match status" value="1"/>
</dbReference>
<dbReference type="Pfam" id="PF04560">
    <property type="entry name" value="RNA_pol_Rpb2_7"/>
    <property type="match status" value="1"/>
</dbReference>
<dbReference type="PROSITE" id="PS01166">
    <property type="entry name" value="RNA_POL_BETA"/>
    <property type="match status" value="1"/>
</dbReference>
<keyword evidence="3 14" id="KW-0240">DNA-directed RNA polymerase</keyword>
<dbReference type="FunFam" id="3.90.1100.10:FF:000008">
    <property type="entry name" value="DNA-directed RNA polymerase subunit beta"/>
    <property type="match status" value="1"/>
</dbReference>
<feature type="domain" description="DNA-directed RNA polymerase subunit 2 hybrid-binding" evidence="15">
    <location>
        <begin position="693"/>
        <end position="1061"/>
    </location>
</feature>
<keyword evidence="6" id="KW-0479">Metal-binding</keyword>
<comment type="function">
    <text evidence="11">DNA-dependent RNA polymerase catalyzes the transcription of DNA into RNA using the four ribonucleoside triphosphates as substrates. Second largest core component of RNA polymerase I which synthesizes ribosomal RNA precursors. Proposed to contribute to the polymerase catalytic activity and forms the polymerase active center together with the largest subunit. Pol I is composed of mobile elements and RPA2 is part of the core element with the central large cleft and probably a clamp element that moves to open and close the cleft.</text>
</comment>
<evidence type="ECO:0000256" key="9">
    <source>
        <dbReference type="ARBA" id="ARBA00023163"/>
    </source>
</evidence>
<dbReference type="InterPro" id="IPR009674">
    <property type="entry name" value="Rpa2_dom_4"/>
</dbReference>
<name>A0A4P9Z2C2_9FUNG</name>
<keyword evidence="22" id="KW-1185">Reference proteome</keyword>
<sequence>MTPPPPPPRESQFHTVKRELRARNPSDKEFEYPALQTLVHPHIKSFNALTERCHGDALEDGVSNGLIDLALEDIGQKVVFDGKKDSEHEFGNKLTLWVEEVQIGRPAVPERDTHSVNRLILPSECRERLTNYAGRLMVKLCWRVNDGPVQTELKQMGMAPVMVKSNLCNIEKYMPRQLIEAGEESEEMGGYFLVNGIEKIIRLLIVNRRNHVMAIMRPSFANRGPSYTPYGCQIRCVRPDETSSTVGLNYLNDGQVMFRFSYRKQEFLVPVVMILKSLVETSDKEIFEAILRGDYANTFVTDRVELMLRKFKDYALFSREQCLAYLGDKFRVIMGMGEDVSNIQVGEHLLSKVVMVHLKHNRDKFNLLAFMITKLYALVSGECAPDNPDSPQHQEVLLGGFLYAGILKEKLEDWLLGIRAEVMREVRLNPHNVDFMDRRFLFKVIRKVPSDIGKKLHYFLATGNLVSNTGLDLQQTSGFTIVAEKLNFYRYLSHFRCIHRGAFFAELKTTTVRKLLPEAWGFLCPVHTPDGSPCGLLNHLAHTCKVITYFARTDTLPRLLASLGVSLNVVSPEPQDVCVQLDGRLVGWCSPALAERVARELRHWKVTGQQKSIPMDMEIGYVPPSNRGQYPGLYLFASPARMMRPVRYLSTDQQDMVGSFEQVYMEIACMNDEVDPATSTHQEYTPTNILSVVSNLTPFSDFNQSPRNMYQCQMGKQTMGTPAQALDKRTDNKMYRLQTGQTPIVRPKLHDTYGIDGFPNGTNAVVAVISFTGKWCSRYDMEDAMILNKSGHERGFGYGTVYKSQVIDLMESQRSGEGTRYHFGLGSDTPRKVMEKLDLDGLPFIGVKLSDGDPLCAYIDDVTGRTVIKKYKGLEDGYVDQVRLLGNDMGDQECQKVHIRFRITRSPIIGDKFSSRHGQKGVCSQKWPAVDMPWTESGIQPDVIINPHAFPSRMTIGMFVESLAGKSGALHGIVQDATPFQFSEEHTAADYFGEQLVEAGYNYHGNEAMYSGVTGEELRVDIYIGVVYYQRLRHMVADKYQVRTTGPVNALTQQPLGGRKRAGGIRFGEMERDSLLAHGVSFLLQDRLMNCSDYSQTHICQRCHSIVSPASLGVSAASTDHTVQCRLCQRSDAVVLVAVPYVFRYLATELMAMNIRLDLTVQ</sequence>
<dbReference type="SUPFAM" id="SSF64484">
    <property type="entry name" value="beta and beta-prime subunits of DNA dependent RNA-polymerase"/>
    <property type="match status" value="1"/>
</dbReference>
<comment type="catalytic activity">
    <reaction evidence="12">
        <text>RNA(n) + a ribonucleoside 5'-triphosphate = RNA(n+1) + diphosphate</text>
        <dbReference type="Rhea" id="RHEA:21248"/>
        <dbReference type="Rhea" id="RHEA-COMP:14527"/>
        <dbReference type="Rhea" id="RHEA-COMP:17342"/>
        <dbReference type="ChEBI" id="CHEBI:33019"/>
        <dbReference type="ChEBI" id="CHEBI:61557"/>
        <dbReference type="ChEBI" id="CHEBI:140395"/>
        <dbReference type="EC" id="2.7.7.6"/>
    </reaction>
    <physiologicalReaction direction="left-to-right" evidence="12">
        <dbReference type="Rhea" id="RHEA:21249"/>
    </physiologicalReaction>
</comment>
<evidence type="ECO:0000256" key="5">
    <source>
        <dbReference type="ARBA" id="ARBA00022695"/>
    </source>
</evidence>
<dbReference type="InterPro" id="IPR007644">
    <property type="entry name" value="RNA_pol_bsu_protrusion"/>
</dbReference>
<dbReference type="Pfam" id="PF06883">
    <property type="entry name" value="RNA_pol_Rpa2_4"/>
    <property type="match status" value="1"/>
</dbReference>
<keyword evidence="5 14" id="KW-0548">Nucleotidyltransferase</keyword>